<dbReference type="RefSeq" id="WP_002440519.1">
    <property type="nucleotide sequence ID" value="NC_017910.1"/>
</dbReference>
<evidence type="ECO:0000313" key="1">
    <source>
        <dbReference type="EMBL" id="AFJ47278.1"/>
    </source>
</evidence>
<gene>
    <name evidence="1" type="ordered locus">EBL_c21870</name>
</gene>
<dbReference type="Pfam" id="PF10834">
    <property type="entry name" value="DUF2560"/>
    <property type="match status" value="1"/>
</dbReference>
<dbReference type="KEGG" id="ebt:EBL_c21870"/>
<reference evidence="1 2" key="1">
    <citation type="journal article" date="2012" name="J. Bacteriol.">
        <title>Complete genome sequence of the B12-producing Shimwellia blattae strain DSM 4481, isolated from a cockroach.</title>
        <authorList>
            <person name="Brzuszkiewicz E."/>
            <person name="Waschkowitz T."/>
            <person name="Wiezer A."/>
            <person name="Daniel R."/>
        </authorList>
    </citation>
    <scope>NUCLEOTIDE SEQUENCE [LARGE SCALE GENOMIC DNA]</scope>
    <source>
        <strain evidence="2">ATCC 29907 / DSM 4481 / JCM 1650 / NBRC 105725 / CDC 9005-74</strain>
    </source>
</reference>
<proteinExistence type="predicted"/>
<keyword evidence="2" id="KW-1185">Reference proteome</keyword>
<dbReference type="AlphaFoldDB" id="I2B9S4"/>
<evidence type="ECO:0000313" key="2">
    <source>
        <dbReference type="Proteomes" id="UP000001955"/>
    </source>
</evidence>
<accession>I2B9S4</accession>
<dbReference type="STRING" id="630626.EBL_c21870"/>
<dbReference type="InterPro" id="IPR022544">
    <property type="entry name" value="Phage_P22_Orf80"/>
</dbReference>
<protein>
    <recommendedName>
        <fullName evidence="3">DUF2560 family protein</fullName>
    </recommendedName>
</protein>
<dbReference type="PATRIC" id="fig|630626.3.peg.2116"/>
<dbReference type="OrthoDB" id="6459928at2"/>
<dbReference type="HOGENOM" id="CLU_166754_2_0_6"/>
<accession>K6VV06</accession>
<organism evidence="1 2">
    <name type="scientific">Shimwellia blattae (strain ATCC 29907 / DSM 4481 / JCM 1650 / NBRC 105725 / CDC 9005-74)</name>
    <name type="common">Escherichia blattae</name>
    <dbReference type="NCBI Taxonomy" id="630626"/>
    <lineage>
        <taxon>Bacteria</taxon>
        <taxon>Pseudomonadati</taxon>
        <taxon>Pseudomonadota</taxon>
        <taxon>Gammaproteobacteria</taxon>
        <taxon>Enterobacterales</taxon>
        <taxon>Enterobacteriaceae</taxon>
        <taxon>Shimwellia</taxon>
    </lineage>
</organism>
<evidence type="ECO:0008006" key="3">
    <source>
        <dbReference type="Google" id="ProtNLM"/>
    </source>
</evidence>
<dbReference type="Proteomes" id="UP000001955">
    <property type="component" value="Chromosome"/>
</dbReference>
<sequence>MVEITQMTEEQQFKLEVYKLVLNQNAAAEEAFQFIGTDQLKLELFKIHYNAGGSNPDTTSRTVEAVRKAKEVLGLFTTTAA</sequence>
<dbReference type="EMBL" id="CP001560">
    <property type="protein sequence ID" value="AFJ47278.1"/>
    <property type="molecule type" value="Genomic_DNA"/>
</dbReference>
<dbReference type="eggNOG" id="ENOG50339KK">
    <property type="taxonomic scope" value="Bacteria"/>
</dbReference>
<name>I2B9S4_SHIBC</name>